<proteinExistence type="predicted"/>
<evidence type="ECO:0000313" key="3">
    <source>
        <dbReference type="Proteomes" id="UP000803884"/>
    </source>
</evidence>
<dbReference type="Proteomes" id="UP000803884">
    <property type="component" value="Unassembled WGS sequence"/>
</dbReference>
<sequence length="273" mass="29452">MRCSLPQCFPTPKKSQHQPHRPSFTHNTLFNQLLLITHYSILFYIKHSTVMAGNDNNNYGNDGAANPDQSTPQEQLQSLSLKHWKKPIEAALDLHLHGRHTFRGGDGSRVLIANGYRNWDDDYCKYLAKLVPMMNAAMANEKLSARFAKSGWMGGPKAWMVQETIECELRENVRRGNGDGGVRRGGVGAGMAGRGHGLGGDGRAGVGRGHGVTGRGSGRGGGQGGHARARGDRGDTARGRGGRGGHGRGAAPRGGDARGRGNSTYFDRDQPRF</sequence>
<feature type="compositionally biased region" description="Gly residues" evidence="1">
    <location>
        <begin position="178"/>
        <end position="225"/>
    </location>
</feature>
<comment type="caution">
    <text evidence="2">The sequence shown here is derived from an EMBL/GenBank/DDBJ whole genome shotgun (WGS) entry which is preliminary data.</text>
</comment>
<reference evidence="2 3" key="1">
    <citation type="journal article" date="2020" name="Microbiol. Resour. Announc.">
        <title>Draft Genome Sequence of a Cladosporium Species Isolated from the Mesophotic Ascidian Didemnum maculosum.</title>
        <authorList>
            <person name="Gioti A."/>
            <person name="Siaperas R."/>
            <person name="Nikolaivits E."/>
            <person name="Le Goff G."/>
            <person name="Ouazzani J."/>
            <person name="Kotoulas G."/>
            <person name="Topakas E."/>
        </authorList>
    </citation>
    <scope>NUCLEOTIDE SEQUENCE [LARGE SCALE GENOMIC DNA]</scope>
    <source>
        <strain evidence="2 3">TM138-S3</strain>
    </source>
</reference>
<protein>
    <submittedName>
        <fullName evidence="2">Uncharacterized protein</fullName>
    </submittedName>
</protein>
<feature type="region of interest" description="Disordered" evidence="1">
    <location>
        <begin position="175"/>
        <end position="273"/>
    </location>
</feature>
<evidence type="ECO:0000256" key="1">
    <source>
        <dbReference type="SAM" id="MobiDB-lite"/>
    </source>
</evidence>
<keyword evidence="3" id="KW-1185">Reference proteome</keyword>
<dbReference type="RefSeq" id="XP_069231893.1">
    <property type="nucleotide sequence ID" value="XM_069371142.1"/>
</dbReference>
<name>A0AB34KUT5_9PEZI</name>
<organism evidence="2 3">
    <name type="scientific">Cladosporium halotolerans</name>
    <dbReference type="NCBI Taxonomy" id="1052096"/>
    <lineage>
        <taxon>Eukaryota</taxon>
        <taxon>Fungi</taxon>
        <taxon>Dikarya</taxon>
        <taxon>Ascomycota</taxon>
        <taxon>Pezizomycotina</taxon>
        <taxon>Dothideomycetes</taxon>
        <taxon>Dothideomycetidae</taxon>
        <taxon>Cladosporiales</taxon>
        <taxon>Cladosporiaceae</taxon>
        <taxon>Cladosporium</taxon>
    </lineage>
</organism>
<gene>
    <name evidence="2" type="ORF">WHR41_02536</name>
</gene>
<dbReference type="GeneID" id="96003980"/>
<dbReference type="AlphaFoldDB" id="A0AB34KUT5"/>
<feature type="region of interest" description="Disordered" evidence="1">
    <location>
        <begin position="1"/>
        <end position="23"/>
    </location>
</feature>
<feature type="compositionally biased region" description="Basic and acidic residues" evidence="1">
    <location>
        <begin position="229"/>
        <end position="238"/>
    </location>
</feature>
<accession>A0AB34KUT5</accession>
<dbReference type="EMBL" id="JAAQHG020000006">
    <property type="protein sequence ID" value="KAL1588788.1"/>
    <property type="molecule type" value="Genomic_DNA"/>
</dbReference>
<evidence type="ECO:0000313" key="2">
    <source>
        <dbReference type="EMBL" id="KAL1588788.1"/>
    </source>
</evidence>